<dbReference type="Proteomes" id="UP000037151">
    <property type="component" value="Unassembled WGS sequence"/>
</dbReference>
<dbReference type="eggNOG" id="ENOG50330QX">
    <property type="taxonomic scope" value="Bacteria"/>
</dbReference>
<protein>
    <submittedName>
        <fullName evidence="1">Uncharacterized protein</fullName>
    </submittedName>
</protein>
<accession>A0A0L0JJX7</accession>
<name>A0A0L0JJX7_9ACTN</name>
<sequence>MNHDVYDGMDEPMNDAPHGDEAGDDFADDCLEEELRQAAAILDPVPPEVYRTALEAYALVDLDAKIAGLTFDSLTHGIPVRGETDGPRMLTFVTGELTVDVEVTAHGMFGQLMPPQTARIEVLGGSRASHALDADELGRFTSDDPLSGPFALRVRAGEDVVVTEWLRA</sequence>
<organism evidence="1 2">
    <name type="scientific">Streptomyces acidiscabies</name>
    <dbReference type="NCBI Taxonomy" id="42234"/>
    <lineage>
        <taxon>Bacteria</taxon>
        <taxon>Bacillati</taxon>
        <taxon>Actinomycetota</taxon>
        <taxon>Actinomycetes</taxon>
        <taxon>Kitasatosporales</taxon>
        <taxon>Streptomycetaceae</taxon>
        <taxon>Streptomyces</taxon>
    </lineage>
</organism>
<dbReference type="STRING" id="42234.IQ63_40440"/>
<comment type="caution">
    <text evidence="1">The sequence shown here is derived from an EMBL/GenBank/DDBJ whole genome shotgun (WGS) entry which is preliminary data.</text>
</comment>
<evidence type="ECO:0000313" key="1">
    <source>
        <dbReference type="EMBL" id="KND25749.1"/>
    </source>
</evidence>
<dbReference type="RefSeq" id="WP_010360968.1">
    <property type="nucleotide sequence ID" value="NZ_BCMK01000137.1"/>
</dbReference>
<proteinExistence type="predicted"/>
<dbReference type="EMBL" id="JPPY01000218">
    <property type="protein sequence ID" value="KND25749.1"/>
    <property type="molecule type" value="Genomic_DNA"/>
</dbReference>
<dbReference type="GeneID" id="69812614"/>
<gene>
    <name evidence="1" type="ORF">IQ63_40440</name>
</gene>
<dbReference type="PATRIC" id="fig|42234.21.peg.8323"/>
<dbReference type="AlphaFoldDB" id="A0A0L0JJX7"/>
<evidence type="ECO:0000313" key="2">
    <source>
        <dbReference type="Proteomes" id="UP000037151"/>
    </source>
</evidence>
<reference evidence="2" key="1">
    <citation type="submission" date="2014-07" db="EMBL/GenBank/DDBJ databases">
        <title>Genome sequencing of plant-pathogenic Streptomyces species.</title>
        <authorList>
            <person name="Harrison J."/>
            <person name="Sapp M."/>
            <person name="Thwaites R."/>
            <person name="Studholme D.J."/>
        </authorList>
    </citation>
    <scope>NUCLEOTIDE SEQUENCE [LARGE SCALE GENOMIC DNA]</scope>
    <source>
        <strain evidence="2">NCPPB 4445</strain>
    </source>
</reference>